<gene>
    <name evidence="2" type="ORF">QYS47_31685</name>
</gene>
<evidence type="ECO:0000259" key="1">
    <source>
        <dbReference type="Pfam" id="PF12969"/>
    </source>
</evidence>
<dbReference type="Gene3D" id="2.60.40.3140">
    <property type="match status" value="1"/>
</dbReference>
<name>A0AA51X3J2_9BACT</name>
<dbReference type="Proteomes" id="UP001232019">
    <property type="component" value="Chromosome"/>
</dbReference>
<feature type="domain" description="DUF3857" evidence="1">
    <location>
        <begin position="16"/>
        <end position="177"/>
    </location>
</feature>
<dbReference type="Gene3D" id="2.60.120.1130">
    <property type="match status" value="1"/>
</dbReference>
<accession>A0AA51X3J2</accession>
<dbReference type="KEGG" id="marp:QYS47_31685"/>
<dbReference type="Pfam" id="PF12969">
    <property type="entry name" value="DUF3857"/>
    <property type="match status" value="1"/>
</dbReference>
<dbReference type="EMBL" id="CP129968">
    <property type="protein sequence ID" value="WNB16763.1"/>
    <property type="molecule type" value="Genomic_DNA"/>
</dbReference>
<organism evidence="2">
    <name type="scientific">Marivirga arenosa</name>
    <dbReference type="NCBI Taxonomy" id="3059076"/>
    <lineage>
        <taxon>Bacteria</taxon>
        <taxon>Pseudomonadati</taxon>
        <taxon>Bacteroidota</taxon>
        <taxon>Cytophagia</taxon>
        <taxon>Cytophagales</taxon>
        <taxon>Marivirgaceae</taxon>
        <taxon>Marivirga</taxon>
    </lineage>
</organism>
<reference evidence="2" key="1">
    <citation type="submission" date="2023-08" db="EMBL/GenBank/DDBJ databases">
        <title>Comparative genomics and taxonomic characterization of three novel marine species of genus Marivirga.</title>
        <authorList>
            <person name="Muhammad N."/>
            <person name="Kim S.-G."/>
        </authorList>
    </citation>
    <scope>NUCLEOTIDE SEQUENCE</scope>
    <source>
        <strain evidence="2">BKB1-2</strain>
    </source>
</reference>
<dbReference type="RefSeq" id="WP_322345567.1">
    <property type="nucleotide sequence ID" value="NZ_CP129968.2"/>
</dbReference>
<dbReference type="InterPro" id="IPR024618">
    <property type="entry name" value="DUF3857"/>
</dbReference>
<evidence type="ECO:0000313" key="2">
    <source>
        <dbReference type="EMBL" id="WNB16763.1"/>
    </source>
</evidence>
<dbReference type="Gene3D" id="3.10.620.30">
    <property type="match status" value="1"/>
</dbReference>
<proteinExistence type="predicted"/>
<sequence>MNSTVINSKKTFTIHADNKSVINYEYSAIIHNKYASRAKQVMIPYDDFTEVEDAEVLILSLDGSKIDKINLKDFQDYAMGSGSLASDARVKYYEPSLSSYPYIIKISYEVTKTGSLHFPVWQPVFEENMEVKRASFTVVDKSNYDFHYKAFKLNEPEITIEGNTKTYAWEVKDLDAIEFEYFNNYLADYAPLLQTAPNFFQMDGFKGSMHSWKDFGKWISILNAERQSLEGVDLSDLDQRVLKASSQMEKIAIVYDYLQNNNRYVSIQLGIGGWQPFEASFVHEKKYGDCKALSNYTQVLLDRYGISSYYTLIKAGAHPTSINEDFPNAHFNHAIVSVPMESDTIFLECTSQTNPFGYIGKFTSDRNALMITPEGGKLIHTTKYEPEDNLQITKVEVDLSNAITSVDFSRSYTGIEIDNYGFHNLYVKDSKSIEDWMRRNHEWGGAKLENIELKEVQEGKVPKAGYSLIISSDNEYVKMGDRKFLNPSRYLDNFLPHINDLERNTPIKVRYGFSQNDTIVYKLGEYHQLESKFDELEFRNKYGSYTRKLTKNAEEVIYTRQFIFNDGEYPKEEYKEFLEFINKVRRADNEKFVLLSKT</sequence>
<protein>
    <submittedName>
        <fullName evidence="2">DUF3857 domain-containing protein</fullName>
    </submittedName>
</protein>
<dbReference type="AlphaFoldDB" id="A0AA51X3J2"/>